<keyword evidence="1" id="KW-1185">Reference proteome</keyword>
<accession>A0A914I6U5</accession>
<protein>
    <submittedName>
        <fullName evidence="2">Uncharacterized protein</fullName>
    </submittedName>
</protein>
<name>A0A914I6U5_GLORO</name>
<sequence length="171" mass="19151">MTEAVQGRNTVNACKNDATARLYDQRPGVLLTASCQPNWERPEQHCLPFRKMKSCQWAILQVFCQLPASPSLSVVSSSVAGEYSTLRRNFVEQAGFEANVPRIMVIPRGRNGFVRDQKCFFDRFGVVEGANYVVKLICLHLGRICISQKIFLCKDLCVPLVGSFAYSLLLS</sequence>
<dbReference type="Proteomes" id="UP000887572">
    <property type="component" value="Unplaced"/>
</dbReference>
<evidence type="ECO:0000313" key="2">
    <source>
        <dbReference type="WBParaSite" id="Gr19_v10_g8041.t2"/>
    </source>
</evidence>
<reference evidence="2" key="1">
    <citation type="submission" date="2022-11" db="UniProtKB">
        <authorList>
            <consortium name="WormBaseParasite"/>
        </authorList>
    </citation>
    <scope>IDENTIFICATION</scope>
</reference>
<proteinExistence type="predicted"/>
<organism evidence="1 2">
    <name type="scientific">Globodera rostochiensis</name>
    <name type="common">Golden nematode worm</name>
    <name type="synonym">Heterodera rostochiensis</name>
    <dbReference type="NCBI Taxonomy" id="31243"/>
    <lineage>
        <taxon>Eukaryota</taxon>
        <taxon>Metazoa</taxon>
        <taxon>Ecdysozoa</taxon>
        <taxon>Nematoda</taxon>
        <taxon>Chromadorea</taxon>
        <taxon>Rhabditida</taxon>
        <taxon>Tylenchina</taxon>
        <taxon>Tylenchomorpha</taxon>
        <taxon>Tylenchoidea</taxon>
        <taxon>Heteroderidae</taxon>
        <taxon>Heteroderinae</taxon>
        <taxon>Globodera</taxon>
    </lineage>
</organism>
<evidence type="ECO:0000313" key="1">
    <source>
        <dbReference type="Proteomes" id="UP000887572"/>
    </source>
</evidence>
<dbReference type="AlphaFoldDB" id="A0A914I6U5"/>
<dbReference type="WBParaSite" id="Gr19_v10_g8041.t2">
    <property type="protein sequence ID" value="Gr19_v10_g8041.t2"/>
    <property type="gene ID" value="Gr19_v10_g8041"/>
</dbReference>